<sequence length="124" mass="13955">MSPSSRAKDKMKDRAKRQVETDRPGSNLVKTFGAFRGEDSRVPGARWRKSKNKIKNKRKDRGILEKKGFRAGVGGYHRARAFLYRLESRPRPGSLEMLRAIPRSGGPRDGRGTMNVLNGVTRSS</sequence>
<evidence type="ECO:0000313" key="2">
    <source>
        <dbReference type="EMBL" id="KAK6642481.1"/>
    </source>
</evidence>
<name>A0AAN8SAE7_POLSC</name>
<organism evidence="2 3">
    <name type="scientific">Polyplax serrata</name>
    <name type="common">Common mouse louse</name>
    <dbReference type="NCBI Taxonomy" id="468196"/>
    <lineage>
        <taxon>Eukaryota</taxon>
        <taxon>Metazoa</taxon>
        <taxon>Ecdysozoa</taxon>
        <taxon>Arthropoda</taxon>
        <taxon>Hexapoda</taxon>
        <taxon>Insecta</taxon>
        <taxon>Pterygota</taxon>
        <taxon>Neoptera</taxon>
        <taxon>Paraneoptera</taxon>
        <taxon>Psocodea</taxon>
        <taxon>Troctomorpha</taxon>
        <taxon>Phthiraptera</taxon>
        <taxon>Anoplura</taxon>
        <taxon>Polyplacidae</taxon>
        <taxon>Polyplax</taxon>
    </lineage>
</organism>
<proteinExistence type="predicted"/>
<reference evidence="2 3" key="1">
    <citation type="submission" date="2023-10" db="EMBL/GenBank/DDBJ databases">
        <title>Genomes of two closely related lineages of the louse Polyplax serrata with different host specificities.</title>
        <authorList>
            <person name="Martinu J."/>
            <person name="Tarabai H."/>
            <person name="Stefka J."/>
            <person name="Hypsa V."/>
        </authorList>
    </citation>
    <scope>NUCLEOTIDE SEQUENCE [LARGE SCALE GENOMIC DNA]</scope>
    <source>
        <strain evidence="2">HR10_N</strain>
    </source>
</reference>
<feature type="region of interest" description="Disordered" evidence="1">
    <location>
        <begin position="1"/>
        <end position="30"/>
    </location>
</feature>
<evidence type="ECO:0000313" key="3">
    <source>
        <dbReference type="Proteomes" id="UP001372834"/>
    </source>
</evidence>
<feature type="compositionally biased region" description="Basic and acidic residues" evidence="1">
    <location>
        <begin position="1"/>
        <end position="23"/>
    </location>
</feature>
<gene>
    <name evidence="2" type="ORF">RUM43_003983</name>
</gene>
<comment type="caution">
    <text evidence="2">The sequence shown here is derived from an EMBL/GenBank/DDBJ whole genome shotgun (WGS) entry which is preliminary data.</text>
</comment>
<feature type="region of interest" description="Disordered" evidence="1">
    <location>
        <begin position="101"/>
        <end position="124"/>
    </location>
</feature>
<accession>A0AAN8SAE7</accession>
<evidence type="ECO:0000256" key="1">
    <source>
        <dbReference type="SAM" id="MobiDB-lite"/>
    </source>
</evidence>
<dbReference type="EMBL" id="JAWJWE010000002">
    <property type="protein sequence ID" value="KAK6642481.1"/>
    <property type="molecule type" value="Genomic_DNA"/>
</dbReference>
<feature type="compositionally biased region" description="Polar residues" evidence="1">
    <location>
        <begin position="115"/>
        <end position="124"/>
    </location>
</feature>
<dbReference type="Proteomes" id="UP001372834">
    <property type="component" value="Unassembled WGS sequence"/>
</dbReference>
<dbReference type="AlphaFoldDB" id="A0AAN8SAE7"/>
<protein>
    <submittedName>
        <fullName evidence="2">Uncharacterized protein</fullName>
    </submittedName>
</protein>